<sequence length="632" mass="71235">MFPMLGTTQNNHKNKNKKRVRLIEPTLSSPKSITIIEPELTSKQITQTKIEIVISFITRGHPHKPNDANQEHESLTLEDLSKRSIDRHLPKLDYHLDLKLIRQSYKLKWDHNTHLVVFLYKLINSNQDDDEKLGKHHWQVIKSVWFPIGFNVGYEELSSNEINIRPDLSTLKALDTFYLSIQAGYGRDAIIEHLKSDQSNELYSKLRVWTYWTQVICYHLIRSKPVSQVSISFSINKVLASVKPLVMDEKICLEELEKRIVESIGKEAGRCKEANEKLIDHAINQLIQLIPNDQKSLHLFTIGSSTATYGLLSNLVGQVIGTSHGIGNGIIEPLKRIKLTISECQPFNEGIILASKISQLIPTNKKPKQIKKMKKNNNLNKVKSNSKISLNSETELDLHSLYILPEHANSITTGIRNFIPYEFNDSIGDVSINGRLPDLLAQIDRERAQVVPLPPVEIEIVSDAAFASIIPSSSSSSSSTPILLLAADRILPNGDAVCKSGSLYAAYTAQNVGGKVIVLTRLDRIHPTHLPSRPQTSDRGSRVRTDAMVLGWKTLLRPELVDKLQVETGKEDDTWDTVSAELVSFYVTELGVIEVGKVRQISETLRRLDKLIWEDEDEIDDEISLGINDLML</sequence>
<dbReference type="Gene3D" id="3.40.50.10470">
    <property type="entry name" value="Translation initiation factor eif-2b, domain 2"/>
    <property type="match status" value="1"/>
</dbReference>
<dbReference type="Proteomes" id="UP000886653">
    <property type="component" value="Unassembled WGS sequence"/>
</dbReference>
<protein>
    <submittedName>
        <fullName evidence="1">Uncharacterized protein</fullName>
    </submittedName>
</protein>
<organism evidence="1 2">
    <name type="scientific">Cronartium quercuum f. sp. fusiforme G11</name>
    <dbReference type="NCBI Taxonomy" id="708437"/>
    <lineage>
        <taxon>Eukaryota</taxon>
        <taxon>Fungi</taxon>
        <taxon>Dikarya</taxon>
        <taxon>Basidiomycota</taxon>
        <taxon>Pucciniomycotina</taxon>
        <taxon>Pucciniomycetes</taxon>
        <taxon>Pucciniales</taxon>
        <taxon>Coleosporiaceae</taxon>
        <taxon>Cronartium</taxon>
    </lineage>
</organism>
<comment type="caution">
    <text evidence="1">The sequence shown here is derived from an EMBL/GenBank/DDBJ whole genome shotgun (WGS) entry which is preliminary data.</text>
</comment>
<evidence type="ECO:0000313" key="1">
    <source>
        <dbReference type="EMBL" id="KAG0144535.1"/>
    </source>
</evidence>
<keyword evidence="2" id="KW-1185">Reference proteome</keyword>
<dbReference type="OrthoDB" id="2499098at2759"/>
<dbReference type="AlphaFoldDB" id="A0A9P6TAE4"/>
<dbReference type="GO" id="GO:0019509">
    <property type="term" value="P:L-methionine salvage from methylthioadenosine"/>
    <property type="evidence" value="ECO:0007669"/>
    <property type="project" value="TreeGrafter"/>
</dbReference>
<dbReference type="PANTHER" id="PTHR43475:SF3">
    <property type="entry name" value="TRANSLATION INITIATION FACTOR EIF-2B SUBUNIT FAMILY PROTEIN (AFU_ORTHOLOGUE AFUA_2G14290)"/>
    <property type="match status" value="1"/>
</dbReference>
<dbReference type="InterPro" id="IPR037171">
    <property type="entry name" value="NagB/RpiA_transferase-like"/>
</dbReference>
<evidence type="ECO:0000313" key="2">
    <source>
        <dbReference type="Proteomes" id="UP000886653"/>
    </source>
</evidence>
<accession>A0A9P6TAE4</accession>
<dbReference type="SUPFAM" id="SSF100950">
    <property type="entry name" value="NagB/RpiA/CoA transferase-like"/>
    <property type="match status" value="2"/>
</dbReference>
<dbReference type="InterPro" id="IPR042529">
    <property type="entry name" value="IF_2B-like_C"/>
</dbReference>
<reference evidence="1" key="1">
    <citation type="submission" date="2013-11" db="EMBL/GenBank/DDBJ databases">
        <title>Genome sequence of the fusiform rust pathogen reveals effectors for host alternation and coevolution with pine.</title>
        <authorList>
            <consortium name="DOE Joint Genome Institute"/>
            <person name="Smith K."/>
            <person name="Pendleton A."/>
            <person name="Kubisiak T."/>
            <person name="Anderson C."/>
            <person name="Salamov A."/>
            <person name="Aerts A."/>
            <person name="Riley R."/>
            <person name="Clum A."/>
            <person name="Lindquist E."/>
            <person name="Ence D."/>
            <person name="Campbell M."/>
            <person name="Kronenberg Z."/>
            <person name="Feau N."/>
            <person name="Dhillon B."/>
            <person name="Hamelin R."/>
            <person name="Burleigh J."/>
            <person name="Smith J."/>
            <person name="Yandell M."/>
            <person name="Nelson C."/>
            <person name="Grigoriev I."/>
            <person name="Davis J."/>
        </authorList>
    </citation>
    <scope>NUCLEOTIDE SEQUENCE</scope>
    <source>
        <strain evidence="1">G11</strain>
    </source>
</reference>
<proteinExistence type="predicted"/>
<dbReference type="EMBL" id="MU167293">
    <property type="protein sequence ID" value="KAG0144535.1"/>
    <property type="molecule type" value="Genomic_DNA"/>
</dbReference>
<dbReference type="GO" id="GO:0046523">
    <property type="term" value="F:S-methyl-5-thioribose-1-phosphate isomerase activity"/>
    <property type="evidence" value="ECO:0007669"/>
    <property type="project" value="TreeGrafter"/>
</dbReference>
<name>A0A9P6TAE4_9BASI</name>
<dbReference type="PANTHER" id="PTHR43475">
    <property type="entry name" value="METHYLTHIORIBOSE-1-PHOSPHATE ISOMERASE"/>
    <property type="match status" value="1"/>
</dbReference>
<gene>
    <name evidence="1" type="ORF">CROQUDRAFT_134302</name>
</gene>